<organism evidence="10 11">
    <name type="scientific">Amphibalanus amphitrite</name>
    <name type="common">Striped barnacle</name>
    <name type="synonym">Balanus amphitrite</name>
    <dbReference type="NCBI Taxonomy" id="1232801"/>
    <lineage>
        <taxon>Eukaryota</taxon>
        <taxon>Metazoa</taxon>
        <taxon>Ecdysozoa</taxon>
        <taxon>Arthropoda</taxon>
        <taxon>Crustacea</taxon>
        <taxon>Multicrustacea</taxon>
        <taxon>Cirripedia</taxon>
        <taxon>Thoracica</taxon>
        <taxon>Thoracicalcarea</taxon>
        <taxon>Balanomorpha</taxon>
        <taxon>Balanoidea</taxon>
        <taxon>Balanidae</taxon>
        <taxon>Amphibalaninae</taxon>
        <taxon>Amphibalanus</taxon>
    </lineage>
</organism>
<dbReference type="InterPro" id="IPR001254">
    <property type="entry name" value="Trypsin_dom"/>
</dbReference>
<feature type="chain" id="PRO_5025568932" evidence="7">
    <location>
        <begin position="21"/>
        <end position="439"/>
    </location>
</feature>
<dbReference type="PROSITE" id="PS51969">
    <property type="entry name" value="CBM39"/>
    <property type="match status" value="1"/>
</dbReference>
<dbReference type="InterPro" id="IPR031756">
    <property type="entry name" value="BGBP_N"/>
</dbReference>
<evidence type="ECO:0000256" key="2">
    <source>
        <dbReference type="ARBA" id="ARBA00022801"/>
    </source>
</evidence>
<evidence type="ECO:0000259" key="8">
    <source>
        <dbReference type="PROSITE" id="PS50240"/>
    </source>
</evidence>
<dbReference type="InterPro" id="IPR050127">
    <property type="entry name" value="Serine_Proteases_S1"/>
</dbReference>
<evidence type="ECO:0000256" key="1">
    <source>
        <dbReference type="ARBA" id="ARBA00022670"/>
    </source>
</evidence>
<keyword evidence="3" id="KW-0720">Serine protease</keyword>
<comment type="caution">
    <text evidence="10">The sequence shown here is derived from an EMBL/GenBank/DDBJ whole genome shotgun (WGS) entry which is preliminary data.</text>
</comment>
<dbReference type="Gene3D" id="2.40.10.10">
    <property type="entry name" value="Trypsin-like serine proteases"/>
    <property type="match status" value="2"/>
</dbReference>
<dbReference type="GO" id="GO:0004252">
    <property type="term" value="F:serine-type endopeptidase activity"/>
    <property type="evidence" value="ECO:0007669"/>
    <property type="project" value="InterPro"/>
</dbReference>
<sequence length="439" mass="47599">MDHQLVLVVLVTTLCRITNAFTTAEVPTPRFTYEPDTIHVEIPSKALPWQTNDVIFYWVYVIVDGLGYQRLGQRHVIRATNAGPPPRGPFQVPSPMFHLTPHVITVTVPALPGISLVAIHLSLNEPVPGTRPGRYNQDLERSGDVFTTMVVADWKAGDTIHYWLYVVYEGLGRHRLAQQFVIDADAAGGTPSRPGVPATPPPAVSSQLPEQCGSRFFDQFGDFSLRVSGGTPVSTFDYPWQVVVGQNDLTKKDEEEEVFAVKQSFSHVGFGEEGAGRYSNDIAVLLLRTGRRGPIVFGDHVRPACLPPPNDISAEFTACLVSGWGATDTERRPNVLHGTEVPYVSSDFCSSPEVWGALFNGTGQLCAGDTAGGRDSCGGDSGGPLACRDASGRWLAAGIVSWGSDDCGQTVRVGVYTRVSAYVPWIVYVIDNVFEFSSG</sequence>
<evidence type="ECO:0000313" key="10">
    <source>
        <dbReference type="EMBL" id="KAF0302321.1"/>
    </source>
</evidence>
<dbReference type="GO" id="GO:0006508">
    <property type="term" value="P:proteolysis"/>
    <property type="evidence" value="ECO:0007669"/>
    <property type="project" value="UniProtKB-KW"/>
</dbReference>
<evidence type="ECO:0000256" key="5">
    <source>
        <dbReference type="ARBA" id="ARBA00024195"/>
    </source>
</evidence>
<accession>A0A6A4WK55</accession>
<dbReference type="PANTHER" id="PTHR24264">
    <property type="entry name" value="TRYPSIN-RELATED"/>
    <property type="match status" value="1"/>
</dbReference>
<comment type="similarity">
    <text evidence="5">Belongs to the peptidase S1 family. CLIP subfamily.</text>
</comment>
<dbReference type="InterPro" id="IPR033116">
    <property type="entry name" value="TRYPSIN_SER"/>
</dbReference>
<keyword evidence="4" id="KW-1015">Disulfide bond</keyword>
<dbReference type="SMART" id="SM00020">
    <property type="entry name" value="Tryp_SPc"/>
    <property type="match status" value="1"/>
</dbReference>
<dbReference type="InterPro" id="IPR043030">
    <property type="entry name" value="BGBP_N_sf"/>
</dbReference>
<dbReference type="SUPFAM" id="SSF50494">
    <property type="entry name" value="Trypsin-like serine proteases"/>
    <property type="match status" value="1"/>
</dbReference>
<dbReference type="CDD" id="cd00190">
    <property type="entry name" value="Tryp_SPc"/>
    <property type="match status" value="1"/>
</dbReference>
<evidence type="ECO:0000313" key="11">
    <source>
        <dbReference type="Proteomes" id="UP000440578"/>
    </source>
</evidence>
<gene>
    <name evidence="10" type="primary">F12</name>
    <name evidence="10" type="ORF">FJT64_025570</name>
</gene>
<keyword evidence="1" id="KW-0645">Protease</keyword>
<dbReference type="Gene3D" id="2.60.40.2140">
    <property type="entry name" value="Beta-1,3-glucan-recognition protein, N-terminal domain"/>
    <property type="match status" value="1"/>
</dbReference>
<keyword evidence="7" id="KW-0732">Signal</keyword>
<feature type="region of interest" description="Disordered" evidence="6">
    <location>
        <begin position="188"/>
        <end position="208"/>
    </location>
</feature>
<dbReference type="FunFam" id="2.40.10.10:FF:000002">
    <property type="entry name" value="Transmembrane protease serine"/>
    <property type="match status" value="1"/>
</dbReference>
<dbReference type="PROSITE" id="PS00135">
    <property type="entry name" value="TRYPSIN_SER"/>
    <property type="match status" value="1"/>
</dbReference>
<dbReference type="OrthoDB" id="9937281at2759"/>
<evidence type="ECO:0000256" key="3">
    <source>
        <dbReference type="ARBA" id="ARBA00022825"/>
    </source>
</evidence>
<dbReference type="GO" id="GO:0005615">
    <property type="term" value="C:extracellular space"/>
    <property type="evidence" value="ECO:0007669"/>
    <property type="project" value="TreeGrafter"/>
</dbReference>
<protein>
    <submittedName>
        <fullName evidence="10">Coagulation factor XII</fullName>
    </submittedName>
</protein>
<dbReference type="PANTHER" id="PTHR24264:SF54">
    <property type="entry name" value="PEPTIDASE S1 DOMAIN-CONTAINING PROTEIN"/>
    <property type="match status" value="1"/>
</dbReference>
<dbReference type="GO" id="GO:0030246">
    <property type="term" value="F:carbohydrate binding"/>
    <property type="evidence" value="ECO:0007669"/>
    <property type="project" value="InterPro"/>
</dbReference>
<dbReference type="PROSITE" id="PS50240">
    <property type="entry name" value="TRYPSIN_DOM"/>
    <property type="match status" value="1"/>
</dbReference>
<keyword evidence="11" id="KW-1185">Reference proteome</keyword>
<dbReference type="Proteomes" id="UP000440578">
    <property type="component" value="Unassembled WGS sequence"/>
</dbReference>
<feature type="domain" description="CBM39" evidence="9">
    <location>
        <begin position="90"/>
        <end position="187"/>
    </location>
</feature>
<evidence type="ECO:0000259" key="9">
    <source>
        <dbReference type="PROSITE" id="PS51969"/>
    </source>
</evidence>
<dbReference type="EMBL" id="VIIS01001073">
    <property type="protein sequence ID" value="KAF0302321.1"/>
    <property type="molecule type" value="Genomic_DNA"/>
</dbReference>
<evidence type="ECO:0000256" key="4">
    <source>
        <dbReference type="ARBA" id="ARBA00023157"/>
    </source>
</evidence>
<feature type="domain" description="Peptidase S1" evidence="8">
    <location>
        <begin position="186"/>
        <end position="431"/>
    </location>
</feature>
<dbReference type="Pfam" id="PF15886">
    <property type="entry name" value="CBM39"/>
    <property type="match status" value="1"/>
</dbReference>
<evidence type="ECO:0000256" key="6">
    <source>
        <dbReference type="SAM" id="MobiDB-lite"/>
    </source>
</evidence>
<name>A0A6A4WK55_AMPAM</name>
<dbReference type="InterPro" id="IPR009003">
    <property type="entry name" value="Peptidase_S1_PA"/>
</dbReference>
<dbReference type="AlphaFoldDB" id="A0A6A4WK55"/>
<reference evidence="10 11" key="1">
    <citation type="submission" date="2019-07" db="EMBL/GenBank/DDBJ databases">
        <title>Draft genome assembly of a fouling barnacle, Amphibalanus amphitrite (Darwin, 1854): The first reference genome for Thecostraca.</title>
        <authorList>
            <person name="Kim W."/>
        </authorList>
    </citation>
    <scope>NUCLEOTIDE SEQUENCE [LARGE SCALE GENOMIC DNA]</scope>
    <source>
        <strain evidence="10">SNU_AA5</strain>
        <tissue evidence="10">Soma without cirri and trophi</tissue>
    </source>
</reference>
<proteinExistence type="inferred from homology"/>
<evidence type="ECO:0000256" key="7">
    <source>
        <dbReference type="SAM" id="SignalP"/>
    </source>
</evidence>
<dbReference type="InterPro" id="IPR043504">
    <property type="entry name" value="Peptidase_S1_PA_chymotrypsin"/>
</dbReference>
<dbReference type="Pfam" id="PF00089">
    <property type="entry name" value="Trypsin"/>
    <property type="match status" value="1"/>
</dbReference>
<feature type="signal peptide" evidence="7">
    <location>
        <begin position="1"/>
        <end position="20"/>
    </location>
</feature>
<keyword evidence="2" id="KW-0378">Hydrolase</keyword>